<evidence type="ECO:0000259" key="4">
    <source>
        <dbReference type="PROSITE" id="PS50949"/>
    </source>
</evidence>
<evidence type="ECO:0000259" key="5">
    <source>
        <dbReference type="PROSITE" id="PS51202"/>
    </source>
</evidence>
<dbReference type="CDD" id="cd07377">
    <property type="entry name" value="WHTH_GntR"/>
    <property type="match status" value="1"/>
</dbReference>
<dbReference type="PROSITE" id="PS51202">
    <property type="entry name" value="RCK_C"/>
    <property type="match status" value="1"/>
</dbReference>
<keyword evidence="2" id="KW-0238">DNA-binding</keyword>
<dbReference type="GO" id="GO:0008324">
    <property type="term" value="F:monoatomic cation transmembrane transporter activity"/>
    <property type="evidence" value="ECO:0007669"/>
    <property type="project" value="InterPro"/>
</dbReference>
<dbReference type="SMART" id="SM00345">
    <property type="entry name" value="HTH_GNTR"/>
    <property type="match status" value="1"/>
</dbReference>
<dbReference type="SUPFAM" id="SSF46785">
    <property type="entry name" value="Winged helix' DNA-binding domain"/>
    <property type="match status" value="1"/>
</dbReference>
<keyword evidence="7" id="KW-1185">Reference proteome</keyword>
<dbReference type="EMBL" id="FWXW01000010">
    <property type="protein sequence ID" value="SMC85803.1"/>
    <property type="molecule type" value="Genomic_DNA"/>
</dbReference>
<evidence type="ECO:0000256" key="1">
    <source>
        <dbReference type="ARBA" id="ARBA00023015"/>
    </source>
</evidence>
<dbReference type="GO" id="GO:0003677">
    <property type="term" value="F:DNA binding"/>
    <property type="evidence" value="ECO:0007669"/>
    <property type="project" value="UniProtKB-KW"/>
</dbReference>
<dbReference type="InterPro" id="IPR036388">
    <property type="entry name" value="WH-like_DNA-bd_sf"/>
</dbReference>
<organism evidence="6 7">
    <name type="scientific">Papillibacter cinnamivorans DSM 12816</name>
    <dbReference type="NCBI Taxonomy" id="1122930"/>
    <lineage>
        <taxon>Bacteria</taxon>
        <taxon>Bacillati</taxon>
        <taxon>Bacillota</taxon>
        <taxon>Clostridia</taxon>
        <taxon>Eubacteriales</taxon>
        <taxon>Oscillospiraceae</taxon>
        <taxon>Papillibacter</taxon>
    </lineage>
</organism>
<evidence type="ECO:0000256" key="3">
    <source>
        <dbReference type="ARBA" id="ARBA00023163"/>
    </source>
</evidence>
<gene>
    <name evidence="6" type="ORF">SAMN02745168_0081</name>
</gene>
<dbReference type="Pfam" id="PF00392">
    <property type="entry name" value="GntR"/>
    <property type="match status" value="1"/>
</dbReference>
<dbReference type="PROSITE" id="PS50949">
    <property type="entry name" value="HTH_GNTR"/>
    <property type="match status" value="1"/>
</dbReference>
<evidence type="ECO:0000313" key="6">
    <source>
        <dbReference type="EMBL" id="SMC85803.1"/>
    </source>
</evidence>
<dbReference type="GO" id="GO:0006813">
    <property type="term" value="P:potassium ion transport"/>
    <property type="evidence" value="ECO:0007669"/>
    <property type="project" value="InterPro"/>
</dbReference>
<keyword evidence="3" id="KW-0804">Transcription</keyword>
<dbReference type="InterPro" id="IPR050144">
    <property type="entry name" value="AAE_transporter"/>
</dbReference>
<dbReference type="InterPro" id="IPR006037">
    <property type="entry name" value="RCK_C"/>
</dbReference>
<keyword evidence="1" id="KW-0805">Transcription regulation</keyword>
<feature type="domain" description="HTH gntR-type" evidence="4">
    <location>
        <begin position="7"/>
        <end position="75"/>
    </location>
</feature>
<name>A0A1W2CKS1_9FIRM</name>
<dbReference type="AlphaFoldDB" id="A0A1W2CKS1"/>
<reference evidence="6 7" key="1">
    <citation type="submission" date="2017-04" db="EMBL/GenBank/DDBJ databases">
        <authorList>
            <person name="Afonso C.L."/>
            <person name="Miller P.J."/>
            <person name="Scott M.A."/>
            <person name="Spackman E."/>
            <person name="Goraichik I."/>
            <person name="Dimitrov K.M."/>
            <person name="Suarez D.L."/>
            <person name="Swayne D.E."/>
        </authorList>
    </citation>
    <scope>NUCLEOTIDE SEQUENCE [LARGE SCALE GENOMIC DNA]</scope>
    <source>
        <strain evidence="6 7">DSM 12816</strain>
    </source>
</reference>
<accession>A0A1W2CKS1</accession>
<dbReference type="GO" id="GO:0003700">
    <property type="term" value="F:DNA-binding transcription factor activity"/>
    <property type="evidence" value="ECO:0007669"/>
    <property type="project" value="InterPro"/>
</dbReference>
<dbReference type="PANTHER" id="PTHR30445:SF8">
    <property type="entry name" value="K(+)_H(+) ANTIPORTER SUBUNIT KHTT"/>
    <property type="match status" value="1"/>
</dbReference>
<dbReference type="RefSeq" id="WP_159448138.1">
    <property type="nucleotide sequence ID" value="NZ_FWXW01000010.1"/>
</dbReference>
<dbReference type="InterPro" id="IPR036721">
    <property type="entry name" value="RCK_C_sf"/>
</dbReference>
<dbReference type="InterPro" id="IPR000524">
    <property type="entry name" value="Tscrpt_reg_HTH_GntR"/>
</dbReference>
<dbReference type="Proteomes" id="UP000192790">
    <property type="component" value="Unassembled WGS sequence"/>
</dbReference>
<feature type="domain" description="RCK C-terminal" evidence="5">
    <location>
        <begin position="121"/>
        <end position="206"/>
    </location>
</feature>
<dbReference type="Gene3D" id="1.10.10.10">
    <property type="entry name" value="Winged helix-like DNA-binding domain superfamily/Winged helix DNA-binding domain"/>
    <property type="match status" value="1"/>
</dbReference>
<protein>
    <submittedName>
        <fullName evidence="6">Regulatory protein, gntR family</fullName>
    </submittedName>
</protein>
<evidence type="ECO:0000313" key="7">
    <source>
        <dbReference type="Proteomes" id="UP000192790"/>
    </source>
</evidence>
<dbReference type="OrthoDB" id="226679at2"/>
<dbReference type="STRING" id="1122930.SAMN02745168_0081"/>
<dbReference type="Pfam" id="PF02080">
    <property type="entry name" value="TrkA_C"/>
    <property type="match status" value="1"/>
</dbReference>
<dbReference type="Gene3D" id="3.30.70.1450">
    <property type="entry name" value="Regulator of K+ conductance, C-terminal domain"/>
    <property type="match status" value="1"/>
</dbReference>
<proteinExistence type="predicted"/>
<dbReference type="InterPro" id="IPR036390">
    <property type="entry name" value="WH_DNA-bd_sf"/>
</dbReference>
<sequence length="206" mass="23056">MDTHIIPPVYSQIALDVAMRIARGELKENTKIYGRSVMSSEYGVSPETVRRALRLLADMDIVEIKQNSGALILSADKAKLYVERFNSHNDTRSMQMNLNELLEQQKILCRRISEVAGSIVRTNERFTSTHPFVNYEATIPDSSPIVGKTLGELMFWQETRATIIAIRRGARIILSPGPYAVLQGNDTLIFVGDLDSSQAVAAFIRK</sequence>
<dbReference type="PANTHER" id="PTHR30445">
    <property type="entry name" value="K(+)_H(+) ANTIPORTER SUBUNIT KHTT"/>
    <property type="match status" value="1"/>
</dbReference>
<evidence type="ECO:0000256" key="2">
    <source>
        <dbReference type="ARBA" id="ARBA00023125"/>
    </source>
</evidence>
<dbReference type="SUPFAM" id="SSF116726">
    <property type="entry name" value="TrkA C-terminal domain-like"/>
    <property type="match status" value="1"/>
</dbReference>